<evidence type="ECO:0000313" key="11">
    <source>
        <dbReference type="EMBL" id="WDE99282.1"/>
    </source>
</evidence>
<dbReference type="InterPro" id="IPR004291">
    <property type="entry name" value="Transposase_IS66_central"/>
</dbReference>
<feature type="domain" description="Transposase IS66 central" evidence="1">
    <location>
        <begin position="162"/>
        <end position="442"/>
    </location>
</feature>
<reference evidence="10 12" key="1">
    <citation type="submission" date="2023-02" db="EMBL/GenBank/DDBJ databases">
        <title>Genome sequence of Lentisphaera profundi SAORIC-696.</title>
        <authorList>
            <person name="Kim e."/>
            <person name="Cho J.-C."/>
            <person name="Choi A."/>
            <person name="Kang I."/>
        </authorList>
    </citation>
    <scope>NUCLEOTIDE SEQUENCE [LARGE SCALE GENOMIC DNA]</scope>
    <source>
        <strain evidence="10 12">SAORIC-696</strain>
    </source>
</reference>
<evidence type="ECO:0000313" key="12">
    <source>
        <dbReference type="Proteomes" id="UP001214250"/>
    </source>
</evidence>
<evidence type="ECO:0000259" key="2">
    <source>
        <dbReference type="Pfam" id="PF13817"/>
    </source>
</evidence>
<evidence type="ECO:0000259" key="1">
    <source>
        <dbReference type="Pfam" id="PF03050"/>
    </source>
</evidence>
<protein>
    <submittedName>
        <fullName evidence="10">IS66 family transposase</fullName>
    </submittedName>
</protein>
<evidence type="ECO:0000313" key="3">
    <source>
        <dbReference type="EMBL" id="WDE96648.1"/>
    </source>
</evidence>
<dbReference type="Proteomes" id="UP001214250">
    <property type="component" value="Chromosome 1"/>
</dbReference>
<dbReference type="EMBL" id="CP117811">
    <property type="protein sequence ID" value="WDE97227.1"/>
    <property type="molecule type" value="Genomic_DNA"/>
</dbReference>
<dbReference type="PANTHER" id="PTHR33678:SF1">
    <property type="entry name" value="BLL1576 PROTEIN"/>
    <property type="match status" value="1"/>
</dbReference>
<dbReference type="EMBL" id="CP117811">
    <property type="protein sequence ID" value="WDE96648.1"/>
    <property type="molecule type" value="Genomic_DNA"/>
</dbReference>
<name>A0ABY7VZI2_9BACT</name>
<evidence type="ECO:0000313" key="9">
    <source>
        <dbReference type="EMBL" id="WDE98933.1"/>
    </source>
</evidence>
<gene>
    <name evidence="3" type="ORF">PQO03_01530</name>
    <name evidence="4" type="ORF">PQO03_04570</name>
    <name evidence="5" type="ORF">PQO03_04795</name>
    <name evidence="9" type="ORF">PQO03_13925</name>
    <name evidence="10" type="ORF">PQO03_14925</name>
    <name evidence="11" type="ORF">PQO03_15710</name>
    <name evidence="6" type="ORF">PQO03_16815</name>
    <name evidence="7" type="ORF">PQO03_20130</name>
    <name evidence="8" type="ORF">PQO03_20655</name>
</gene>
<dbReference type="InterPro" id="IPR039552">
    <property type="entry name" value="IS66_C"/>
</dbReference>
<dbReference type="EMBL" id="CP117812">
    <property type="protein sequence ID" value="WDE98131.1"/>
    <property type="molecule type" value="Genomic_DNA"/>
</dbReference>
<dbReference type="EMBL" id="CP117812">
    <property type="protein sequence ID" value="WDE99127.1"/>
    <property type="molecule type" value="Genomic_DNA"/>
</dbReference>
<evidence type="ECO:0000313" key="7">
    <source>
        <dbReference type="EMBL" id="WDE98131.1"/>
    </source>
</evidence>
<dbReference type="EMBL" id="CP117811">
    <property type="protein sequence ID" value="WDE97268.1"/>
    <property type="molecule type" value="Genomic_DNA"/>
</dbReference>
<dbReference type="Proteomes" id="UP001214250">
    <property type="component" value="Chromosome 2"/>
</dbReference>
<dbReference type="EMBL" id="CP117812">
    <property type="protein sequence ID" value="WDE99282.1"/>
    <property type="molecule type" value="Genomic_DNA"/>
</dbReference>
<evidence type="ECO:0000313" key="5">
    <source>
        <dbReference type="EMBL" id="WDE97268.1"/>
    </source>
</evidence>
<keyword evidence="12" id="KW-1185">Reference proteome</keyword>
<dbReference type="EMBL" id="CP117812">
    <property type="protein sequence ID" value="WDE98933.1"/>
    <property type="molecule type" value="Genomic_DNA"/>
</dbReference>
<accession>A0ABY7VZI2</accession>
<dbReference type="InterPro" id="IPR052344">
    <property type="entry name" value="Transposase-related"/>
</dbReference>
<evidence type="ECO:0000313" key="8">
    <source>
        <dbReference type="EMBL" id="WDE98230.1"/>
    </source>
</evidence>
<dbReference type="Pfam" id="PF13817">
    <property type="entry name" value="DDE_Tnp_IS66_C"/>
    <property type="match status" value="1"/>
</dbReference>
<dbReference type="PANTHER" id="PTHR33678">
    <property type="entry name" value="BLL1576 PROTEIN"/>
    <property type="match status" value="1"/>
</dbReference>
<sequence>MTKTISDLTKKVVFLEEENTYLKAQLYGRKKETVVFDNSDTFPEWTEYLKDLGDSNSPERDEEPKVNTLKKKKKRKPFTHFNFPENAEREIKIIDLPEDEKVDPITGVELKLMGFDTSEKLVYVHGRYKVIETRVRKYNIPNKPKAGVISALVPSHPITGCRADVSLLSHILISKYADHLPLYRIEEQFKRDGLTIARQTLSNWVLQLGKTLQPLGDLLRDQILNSSRVFTDDSPVKLQTKGKGKLQEGRIWVYVGGDGPDPPLVWFEFTKDRSHSHTLDRMKDFQGVFHADAFAAYEKMDKLDGIDWQACWAHARRKFFDTPNPNEFCKQVLILMDKLFELEQDAWALGTSAKRQSFRNRKTKPFVEALLKTIQDHYYKACEPKGKLKTAMEYLLKRQEAFKAFLAYPDARIDNNVSERAIRPLTIGRKNWLFFGSEKGGQAAANIISLIQTCRKLGINPKEYLEDVLRRIIDHPKENLMELLPQNWKK</sequence>
<proteinExistence type="predicted"/>
<dbReference type="RefSeq" id="WP_274150713.1">
    <property type="nucleotide sequence ID" value="NZ_CP117811.1"/>
</dbReference>
<evidence type="ECO:0000313" key="10">
    <source>
        <dbReference type="EMBL" id="WDE99127.1"/>
    </source>
</evidence>
<dbReference type="EMBL" id="CP117812">
    <property type="protein sequence ID" value="WDE97491.1"/>
    <property type="molecule type" value="Genomic_DNA"/>
</dbReference>
<dbReference type="Pfam" id="PF03050">
    <property type="entry name" value="DDE_Tnp_IS66"/>
    <property type="match status" value="1"/>
</dbReference>
<dbReference type="NCBIfam" id="NF033517">
    <property type="entry name" value="transpos_IS66"/>
    <property type="match status" value="1"/>
</dbReference>
<evidence type="ECO:0000313" key="6">
    <source>
        <dbReference type="EMBL" id="WDE97491.1"/>
    </source>
</evidence>
<evidence type="ECO:0000313" key="4">
    <source>
        <dbReference type="EMBL" id="WDE97227.1"/>
    </source>
</evidence>
<organism evidence="10 12">
    <name type="scientific">Lentisphaera profundi</name>
    <dbReference type="NCBI Taxonomy" id="1658616"/>
    <lineage>
        <taxon>Bacteria</taxon>
        <taxon>Pseudomonadati</taxon>
        <taxon>Lentisphaerota</taxon>
        <taxon>Lentisphaeria</taxon>
        <taxon>Lentisphaerales</taxon>
        <taxon>Lentisphaeraceae</taxon>
        <taxon>Lentisphaera</taxon>
    </lineage>
</organism>
<feature type="domain" description="Transposase IS66 C-terminal" evidence="2">
    <location>
        <begin position="449"/>
        <end position="485"/>
    </location>
</feature>
<dbReference type="EMBL" id="CP117812">
    <property type="protein sequence ID" value="WDE98230.1"/>
    <property type="molecule type" value="Genomic_DNA"/>
</dbReference>